<dbReference type="GO" id="GO:0005245">
    <property type="term" value="F:voltage-gated calcium channel activity"/>
    <property type="evidence" value="ECO:0007669"/>
    <property type="project" value="TreeGrafter"/>
</dbReference>
<dbReference type="RefSeq" id="WP_154309616.1">
    <property type="nucleotide sequence ID" value="NZ_WKKI01000065.1"/>
</dbReference>
<keyword evidence="5" id="KW-1185">Reference proteome</keyword>
<dbReference type="InterPro" id="IPR051173">
    <property type="entry name" value="Ca_channel_alpha-2/delta"/>
</dbReference>
<dbReference type="SMART" id="SM00327">
    <property type="entry name" value="VWA"/>
    <property type="match status" value="1"/>
</dbReference>
<feature type="signal peptide" evidence="2">
    <location>
        <begin position="1"/>
        <end position="23"/>
    </location>
</feature>
<dbReference type="PANTHER" id="PTHR10166">
    <property type="entry name" value="VOLTAGE-DEPENDENT CALCIUM CHANNEL SUBUNIT ALPHA-2/DELTA-RELATED"/>
    <property type="match status" value="1"/>
</dbReference>
<dbReference type="AlphaFoldDB" id="A0A7X2J2B7"/>
<feature type="chain" id="PRO_5030775983" evidence="2">
    <location>
        <begin position="24"/>
        <end position="585"/>
    </location>
</feature>
<feature type="region of interest" description="Disordered" evidence="1">
    <location>
        <begin position="543"/>
        <end position="585"/>
    </location>
</feature>
<name>A0A7X2J2B7_9BACI</name>
<dbReference type="Proteomes" id="UP000448867">
    <property type="component" value="Unassembled WGS sequence"/>
</dbReference>
<accession>A0A7X2J2B7</accession>
<sequence length="585" mass="64624">MGKRIIAICLAVLLISTGSSVSASPPQPSLTATVSPQNTYLEKEVHDIASADIQLLLNPQGEGRRNERKPADVVFVFDKSGSMTDIVNGSTKLDLAKKAVQEAANIFADNQAGRAVKDRFALVSFDASVRQEYSSTQLQSDPKVIYNKIASVPASGGTNYTQALERARKIFTDNPDSKNRTKVIIFMTDGKPTNSEKYQSINNKYSRLMTDKEFMDAYGNWRYYSKIFTGQTAYYLDQSYIISDLTDQITGSKKVLFDINGDRNNIFIEHNNRLYLHSKSTPLAPEEVRKHGREQAELLLTDNIGLISIGFGNIADTKEIDMNYLQELSLITKETAKNAVADDIVGIYKEISSNISSLYPVFSGGYVQFQLPAGAEVRNDPGIAKINSTYIKYLPDIPFNPKPPQQGDSRLSAFIPLKFLKAGVYNLHFQIVYHNGTVQLSGLQARVEVKDKLYSMSFQEKSRVIRIGEKLKLQDYLAFYPQHAVNKKLKDVTSDAPRKVKIVNEGGVWYAVGAAGGYATITAAAEEKYPAISDSMVVIVKGPDESLPPEVQPPETLPPETLPPDTGSPGGEVPPSEDGTQSYKW</sequence>
<dbReference type="Pfam" id="PF13519">
    <property type="entry name" value="VWA_2"/>
    <property type="match status" value="1"/>
</dbReference>
<dbReference type="Gene3D" id="3.40.50.410">
    <property type="entry name" value="von Willebrand factor, type A domain"/>
    <property type="match status" value="1"/>
</dbReference>
<dbReference type="CDD" id="cd00198">
    <property type="entry name" value="vWFA"/>
    <property type="match status" value="1"/>
</dbReference>
<reference evidence="4 5" key="1">
    <citation type="submission" date="2019-11" db="EMBL/GenBank/DDBJ databases">
        <title>Bacillus lacus genome.</title>
        <authorList>
            <person name="Allen C.J."/>
            <person name="Newman J.D."/>
        </authorList>
    </citation>
    <scope>NUCLEOTIDE SEQUENCE [LARGE SCALE GENOMIC DNA]</scope>
    <source>
        <strain evidence="4 5">KCTC 33946</strain>
    </source>
</reference>
<comment type="caution">
    <text evidence="4">The sequence shown here is derived from an EMBL/GenBank/DDBJ whole genome shotgun (WGS) entry which is preliminary data.</text>
</comment>
<proteinExistence type="predicted"/>
<dbReference type="SUPFAM" id="SSF53300">
    <property type="entry name" value="vWA-like"/>
    <property type="match status" value="1"/>
</dbReference>
<protein>
    <submittedName>
        <fullName evidence="4">VWA domain-containing protein</fullName>
    </submittedName>
</protein>
<dbReference type="PROSITE" id="PS50234">
    <property type="entry name" value="VWFA"/>
    <property type="match status" value="1"/>
</dbReference>
<evidence type="ECO:0000313" key="4">
    <source>
        <dbReference type="EMBL" id="MRX74162.1"/>
    </source>
</evidence>
<organism evidence="4 5">
    <name type="scientific">Metabacillus lacus</name>
    <dbReference type="NCBI Taxonomy" id="1983721"/>
    <lineage>
        <taxon>Bacteria</taxon>
        <taxon>Bacillati</taxon>
        <taxon>Bacillota</taxon>
        <taxon>Bacilli</taxon>
        <taxon>Bacillales</taxon>
        <taxon>Bacillaceae</taxon>
        <taxon>Metabacillus</taxon>
    </lineage>
</organism>
<dbReference type="InterPro" id="IPR036465">
    <property type="entry name" value="vWFA_dom_sf"/>
</dbReference>
<feature type="domain" description="VWFA" evidence="3">
    <location>
        <begin position="72"/>
        <end position="355"/>
    </location>
</feature>
<dbReference type="PANTHER" id="PTHR10166:SF37">
    <property type="entry name" value="STOLID, ISOFORM H"/>
    <property type="match status" value="1"/>
</dbReference>
<feature type="compositionally biased region" description="Pro residues" evidence="1">
    <location>
        <begin position="550"/>
        <end position="562"/>
    </location>
</feature>
<dbReference type="InterPro" id="IPR002035">
    <property type="entry name" value="VWF_A"/>
</dbReference>
<evidence type="ECO:0000256" key="2">
    <source>
        <dbReference type="SAM" id="SignalP"/>
    </source>
</evidence>
<gene>
    <name evidence="4" type="ORF">GJU40_18740</name>
</gene>
<keyword evidence="2" id="KW-0732">Signal</keyword>
<dbReference type="OrthoDB" id="38701at2"/>
<dbReference type="EMBL" id="WKKI01000065">
    <property type="protein sequence ID" value="MRX74162.1"/>
    <property type="molecule type" value="Genomic_DNA"/>
</dbReference>
<evidence type="ECO:0000256" key="1">
    <source>
        <dbReference type="SAM" id="MobiDB-lite"/>
    </source>
</evidence>
<evidence type="ECO:0000313" key="5">
    <source>
        <dbReference type="Proteomes" id="UP000448867"/>
    </source>
</evidence>
<dbReference type="GO" id="GO:0005891">
    <property type="term" value="C:voltage-gated calcium channel complex"/>
    <property type="evidence" value="ECO:0007669"/>
    <property type="project" value="TreeGrafter"/>
</dbReference>
<evidence type="ECO:0000259" key="3">
    <source>
        <dbReference type="PROSITE" id="PS50234"/>
    </source>
</evidence>